<keyword evidence="2" id="KW-0472">Membrane</keyword>
<dbReference type="OrthoDB" id="9807744at2"/>
<dbReference type="PANTHER" id="PTHR30590:SF2">
    <property type="entry name" value="INNER MEMBRANE PROTEIN"/>
    <property type="match status" value="1"/>
</dbReference>
<protein>
    <recommendedName>
        <fullName evidence="3">DUF418 domain-containing protein</fullName>
    </recommendedName>
</protein>
<dbReference type="RefSeq" id="WP_099793447.1">
    <property type="nucleotide sequence ID" value="NZ_JBHLYV010000094.1"/>
</dbReference>
<organism evidence="4 5">
    <name type="scientific">Massilia eurypsychrophila</name>
    <dbReference type="NCBI Taxonomy" id="1485217"/>
    <lineage>
        <taxon>Bacteria</taxon>
        <taxon>Pseudomonadati</taxon>
        <taxon>Pseudomonadota</taxon>
        <taxon>Betaproteobacteria</taxon>
        <taxon>Burkholderiales</taxon>
        <taxon>Oxalobacteraceae</taxon>
        <taxon>Telluria group</taxon>
        <taxon>Massilia</taxon>
    </lineage>
</organism>
<reference evidence="4 5" key="1">
    <citation type="submission" date="2017-10" db="EMBL/GenBank/DDBJ databases">
        <title>Massilia psychrophilum sp. nov., a novel purple-pigmented bacterium isolated from Tianshan glacier, Xinjiang Municipality, China.</title>
        <authorList>
            <person name="Wang H."/>
        </authorList>
    </citation>
    <scope>NUCLEOTIDE SEQUENCE [LARGE SCALE GENOMIC DNA]</scope>
    <source>
        <strain evidence="4 5">JCM 30074</strain>
    </source>
</reference>
<feature type="transmembrane region" description="Helical" evidence="2">
    <location>
        <begin position="384"/>
        <end position="401"/>
    </location>
</feature>
<sequence length="581" mass="61873">MHTLTDAAEKTLLAPVPASQRIEALDVVRGFALIGICLMNVEFFNRALSSMGQGMPLGLTGIDWLASYFVAYFVAGKFWTIFSLLFGMGFAVMLTRAERAGRGFIKPYVRRIAALAVFGALHHIFLFAGDILFSYAVAAVFLLVALYGTWKWIVGAIVACIGLAFVPNFGPAAGGAAATLAFAGVVAVYLRSEKKLFGLSAMAATLIGVSLVAGIAALVFWFVPGTPKGPRGPATAMFFLFAALAWLAEKYNMPADKRPLRAGATIFMFFATMMTIGGTVEYLTPPDAATAKPAVVTAPAATVAAPAPAAAPVAAPAKADAKADVKKPAAKEPTAEEKKAARAKRMKEQADERALEVKTMSTGSYADAVRLRVKHFAEHAPQESGFATLLIGMFLIGTWFIRSGVMENTAAHLPMFRKLAFIALPVGLSLGILGSLLAMSHVPGAQQDGFGLAHGLLMIGNLPASLGYVAMIVLMLHSGSALSKIKVLAPFGRMALTNYLLQSLVMSSIFFGYGLGLWGMGRALQVALAIGVCALLLAFSHWWLARFRYGPAEWLWRAVTYMQLPAMRIDTAPSRTHAQPA</sequence>
<feature type="transmembrane region" description="Helical" evidence="2">
    <location>
        <begin position="140"/>
        <end position="166"/>
    </location>
</feature>
<feature type="transmembrane region" description="Helical" evidence="2">
    <location>
        <begin position="229"/>
        <end position="248"/>
    </location>
</feature>
<keyword evidence="5" id="KW-1185">Reference proteome</keyword>
<feature type="transmembrane region" description="Helical" evidence="2">
    <location>
        <begin position="452"/>
        <end position="476"/>
    </location>
</feature>
<dbReference type="Proteomes" id="UP000230390">
    <property type="component" value="Unassembled WGS sequence"/>
</dbReference>
<dbReference type="Pfam" id="PF04235">
    <property type="entry name" value="DUF418"/>
    <property type="match status" value="1"/>
</dbReference>
<dbReference type="AlphaFoldDB" id="A0A2G8T8E2"/>
<evidence type="ECO:0000259" key="3">
    <source>
        <dbReference type="Pfam" id="PF04235"/>
    </source>
</evidence>
<dbReference type="InterPro" id="IPR007349">
    <property type="entry name" value="DUF418"/>
</dbReference>
<evidence type="ECO:0000256" key="1">
    <source>
        <dbReference type="SAM" id="MobiDB-lite"/>
    </source>
</evidence>
<name>A0A2G8T8E2_9BURK</name>
<feature type="transmembrane region" description="Helical" evidence="2">
    <location>
        <begin position="112"/>
        <end position="133"/>
    </location>
</feature>
<evidence type="ECO:0000313" key="5">
    <source>
        <dbReference type="Proteomes" id="UP000230390"/>
    </source>
</evidence>
<feature type="transmembrane region" description="Helical" evidence="2">
    <location>
        <begin position="421"/>
        <end position="440"/>
    </location>
</feature>
<keyword evidence="2" id="KW-0812">Transmembrane</keyword>
<dbReference type="PANTHER" id="PTHR30590">
    <property type="entry name" value="INNER MEMBRANE PROTEIN"/>
    <property type="match status" value="1"/>
</dbReference>
<feature type="region of interest" description="Disordered" evidence="1">
    <location>
        <begin position="322"/>
        <end position="345"/>
    </location>
</feature>
<feature type="transmembrane region" description="Helical" evidence="2">
    <location>
        <begin position="27"/>
        <end position="44"/>
    </location>
</feature>
<feature type="transmembrane region" description="Helical" evidence="2">
    <location>
        <begin position="197"/>
        <end position="223"/>
    </location>
</feature>
<comment type="caution">
    <text evidence="4">The sequence shown here is derived from an EMBL/GenBank/DDBJ whole genome shotgun (WGS) entry which is preliminary data.</text>
</comment>
<evidence type="ECO:0000313" key="4">
    <source>
        <dbReference type="EMBL" id="PIL42259.1"/>
    </source>
</evidence>
<feature type="transmembrane region" description="Helical" evidence="2">
    <location>
        <begin position="65"/>
        <end position="92"/>
    </location>
</feature>
<accession>A0A2G8T8E2</accession>
<keyword evidence="2" id="KW-1133">Transmembrane helix</keyword>
<proteinExistence type="predicted"/>
<feature type="transmembrane region" description="Helical" evidence="2">
    <location>
        <begin position="496"/>
        <end position="518"/>
    </location>
</feature>
<feature type="transmembrane region" description="Helical" evidence="2">
    <location>
        <begin position="524"/>
        <end position="544"/>
    </location>
</feature>
<feature type="domain" description="DUF418" evidence="3">
    <location>
        <begin position="401"/>
        <end position="562"/>
    </location>
</feature>
<feature type="transmembrane region" description="Helical" evidence="2">
    <location>
        <begin position="172"/>
        <end position="190"/>
    </location>
</feature>
<feature type="transmembrane region" description="Helical" evidence="2">
    <location>
        <begin position="260"/>
        <end position="280"/>
    </location>
</feature>
<dbReference type="EMBL" id="PDOC01000031">
    <property type="protein sequence ID" value="PIL42259.1"/>
    <property type="molecule type" value="Genomic_DNA"/>
</dbReference>
<dbReference type="InterPro" id="IPR052529">
    <property type="entry name" value="Bact_Transport_Assoc"/>
</dbReference>
<gene>
    <name evidence="4" type="ORF">CR105_25350</name>
</gene>
<evidence type="ECO:0000256" key="2">
    <source>
        <dbReference type="SAM" id="Phobius"/>
    </source>
</evidence>